<dbReference type="GO" id="GO:0005524">
    <property type="term" value="F:ATP binding"/>
    <property type="evidence" value="ECO:0007669"/>
    <property type="project" value="UniProtKB-KW"/>
</dbReference>
<evidence type="ECO:0000256" key="3">
    <source>
        <dbReference type="ARBA" id="ARBA00022840"/>
    </source>
</evidence>
<protein>
    <submittedName>
        <fullName evidence="5">Heat shock 70 kDa protein 12A-like</fullName>
    </submittedName>
</protein>
<dbReference type="Gene3D" id="3.30.420.40">
    <property type="match status" value="2"/>
</dbReference>
<evidence type="ECO:0000313" key="4">
    <source>
        <dbReference type="Proteomes" id="UP000694844"/>
    </source>
</evidence>
<accession>A0A8B8AZN4</accession>
<dbReference type="InterPro" id="IPR043129">
    <property type="entry name" value="ATPase_NBD"/>
</dbReference>
<dbReference type="CDD" id="cd10229">
    <property type="entry name" value="ASKHA_NBD_HSP70_HSPA12"/>
    <property type="match status" value="1"/>
</dbReference>
<gene>
    <name evidence="5" type="primary">LOC111106295</name>
</gene>
<dbReference type="Proteomes" id="UP000694844">
    <property type="component" value="Chromosome 8"/>
</dbReference>
<dbReference type="KEGG" id="cvn:111106295"/>
<keyword evidence="2" id="KW-0547">Nucleotide-binding</keyword>
<dbReference type="SUPFAM" id="SSF53067">
    <property type="entry name" value="Actin-like ATPase domain"/>
    <property type="match status" value="2"/>
</dbReference>
<dbReference type="PRINTS" id="PR00301">
    <property type="entry name" value="HEATSHOCK70"/>
</dbReference>
<dbReference type="Gene3D" id="3.90.640.10">
    <property type="entry name" value="Actin, Chain A, domain 4"/>
    <property type="match status" value="1"/>
</dbReference>
<name>A0A8B8AZN4_CRAVI</name>
<proteinExistence type="inferred from homology"/>
<dbReference type="OrthoDB" id="2963168at2759"/>
<evidence type="ECO:0000256" key="2">
    <source>
        <dbReference type="ARBA" id="ARBA00022741"/>
    </source>
</evidence>
<dbReference type="AlphaFoldDB" id="A0A8B8AZN4"/>
<dbReference type="PANTHER" id="PTHR14187">
    <property type="entry name" value="ALPHA KINASE/ELONGATION FACTOR 2 KINASE"/>
    <property type="match status" value="1"/>
</dbReference>
<reference evidence="5" key="1">
    <citation type="submission" date="2025-08" db="UniProtKB">
        <authorList>
            <consortium name="RefSeq"/>
        </authorList>
    </citation>
    <scope>IDENTIFICATION</scope>
    <source>
        <tissue evidence="5">Whole sample</tissue>
    </source>
</reference>
<evidence type="ECO:0000256" key="1">
    <source>
        <dbReference type="ARBA" id="ARBA00007381"/>
    </source>
</evidence>
<dbReference type="Pfam" id="PF00012">
    <property type="entry name" value="HSP70"/>
    <property type="match status" value="1"/>
</dbReference>
<keyword evidence="4" id="KW-1185">Reference proteome</keyword>
<organism evidence="4 5">
    <name type="scientific">Crassostrea virginica</name>
    <name type="common">Eastern oyster</name>
    <dbReference type="NCBI Taxonomy" id="6565"/>
    <lineage>
        <taxon>Eukaryota</taxon>
        <taxon>Metazoa</taxon>
        <taxon>Spiralia</taxon>
        <taxon>Lophotrochozoa</taxon>
        <taxon>Mollusca</taxon>
        <taxon>Bivalvia</taxon>
        <taxon>Autobranchia</taxon>
        <taxon>Pteriomorphia</taxon>
        <taxon>Ostreida</taxon>
        <taxon>Ostreoidea</taxon>
        <taxon>Ostreidae</taxon>
        <taxon>Crassostrea</taxon>
    </lineage>
</organism>
<evidence type="ECO:0000313" key="5">
    <source>
        <dbReference type="RefSeq" id="XP_022296620.1"/>
    </source>
</evidence>
<comment type="similarity">
    <text evidence="1">Belongs to the heat shock protein 70 family.</text>
</comment>
<dbReference type="PANTHER" id="PTHR14187:SF5">
    <property type="entry name" value="HEAT SHOCK 70 KDA PROTEIN 12A"/>
    <property type="match status" value="1"/>
</dbReference>
<dbReference type="RefSeq" id="XP_022296620.1">
    <property type="nucleotide sequence ID" value="XM_022440912.1"/>
</dbReference>
<dbReference type="GO" id="GO:0140662">
    <property type="term" value="F:ATP-dependent protein folding chaperone"/>
    <property type="evidence" value="ECO:0007669"/>
    <property type="project" value="InterPro"/>
</dbReference>
<keyword evidence="3" id="KW-0067">ATP-binding</keyword>
<dbReference type="InterPro" id="IPR013126">
    <property type="entry name" value="Hsp_70_fam"/>
</dbReference>
<dbReference type="GeneID" id="111106295"/>
<sequence length="605" mass="69015">MQEPVYRRRVSSGSEGSNPLECEELFVVAVDFGTSYTGYAYAQRDSFETDPLKLCGMKIDGNQKLEKVPSSVLLTPEDAFHSFGRAAELTYEEKCTEGETDWKLFKNFKMHLYNTNCKKTNRNLIIEDCRGQTISAMTLFSLLLGYLKKTFLQQLEDFVRGVGEDCVRWVITVPAIWDDSAKQFMREAAEKAGFKKNKITLALEPECAALYCGFLIQDLRATLQEEMLKILGPGARYLLLDIGGGTVDITAHEVSGEFQYDELFAANGGPWGGENVNLAFQDYLRQILTDDTFSEFCRNHTEDFYDLMDDFERKKRKFDYTKMKDVVIRLPYFLSKQIDSSSVAANLAVIDHDKLKIPFSRMLKFFDDTIDKISRHIKNKLQEGALENITSVILVGGFSVSSIVKDRLKKVFPNDTFFHCPENAEVATLSGAVIYGQIQLRKNCTTPEAPKPRINACLPAIHSRRSRYTYGIDSHVPFNPEKHPESKKFRDGREAFCKDFFWVFLRAGTKLTQSKKGIMRTFTVDKDTKTLDVVIYRTENADPKFVDDPACYRLGKLIVDMREGVGMKNREIKIGLQYNDTELSVYAINNRDEIIKTTFDMLDAV</sequence>